<evidence type="ECO:0000313" key="3">
    <source>
        <dbReference type="Proteomes" id="UP000007797"/>
    </source>
</evidence>
<dbReference type="PANTHER" id="PTHR32423">
    <property type="entry name" value="SAP DOMAIN-CONTAINING PROTEIN-RELATED"/>
    <property type="match status" value="1"/>
</dbReference>
<dbReference type="EMBL" id="GL883007">
    <property type="protein sequence ID" value="EGG24259.1"/>
    <property type="molecule type" value="Genomic_DNA"/>
</dbReference>
<gene>
    <name evidence="2" type="ORF">DFA_06409</name>
</gene>
<sequence length="549" mass="63148">MTSPTTTKQQIEKIDDDECKLSKYIQSMIIEKVINDHQYKDQYCNYTFKLISPNDAVHLMINKTPLEKQNNQYITFKQHQSSIGSIALVSKWWLKVVQQTKKESTSIKIDGILKESYFSENVTNLRWKVGRNQSGGYKKFNFKRLPLLLPNLQSIDIVAKNLDIKAIRAMVQVINAFPHIQVHLDITFDDGDDPEWPNNESFKGPLKPIAVVTLSHGSYYQDQSTVDYFHQMIDDLNPISVNLGFRAYIDGPIHYDHSELFPLLNESTRQLNIENDFVELPNLIDLVNNKSIHSLKVGIITCPLEQELQDERDEEDDGEDDEERYENRNSCSSCMSLEITDTLEDWDQFCNDLTNNTTLKNLWLEGPHSDLPMIGEPASVERLASPFVSIWQTNKNITVLGLSTLPKIISLLFFSNLTFNQTITTLMLTDGTLAQQYVPTFSLFLMVNQTITSIDISKNQLQPSFELDTALKQNKTIKILNIGGNKFTSFIFDALLEGDSIKYLLIDQPLSNYYHQHRYFIQSKSLLKCFTVGPINYKLRNFYFDSPII</sequence>
<keyword evidence="3" id="KW-1185">Reference proteome</keyword>
<dbReference type="AlphaFoldDB" id="F4PIX3"/>
<evidence type="ECO:0000256" key="1">
    <source>
        <dbReference type="SAM" id="MobiDB-lite"/>
    </source>
</evidence>
<dbReference type="KEGG" id="dfa:DFA_06409"/>
<dbReference type="OrthoDB" id="120976at2759"/>
<name>F4PIX3_CACFS</name>
<dbReference type="Gene3D" id="3.80.10.10">
    <property type="entry name" value="Ribonuclease Inhibitor"/>
    <property type="match status" value="1"/>
</dbReference>
<protein>
    <submittedName>
        <fullName evidence="2">Uncharacterized protein</fullName>
    </submittedName>
</protein>
<proteinExistence type="predicted"/>
<dbReference type="InterPro" id="IPR032675">
    <property type="entry name" value="LRR_dom_sf"/>
</dbReference>
<feature type="compositionally biased region" description="Acidic residues" evidence="1">
    <location>
        <begin position="307"/>
        <end position="324"/>
    </location>
</feature>
<accession>F4PIX3</accession>
<dbReference type="SUPFAM" id="SSF52047">
    <property type="entry name" value="RNI-like"/>
    <property type="match status" value="1"/>
</dbReference>
<reference evidence="3" key="1">
    <citation type="journal article" date="2011" name="Genome Res.">
        <title>Phylogeny-wide analysis of social amoeba genomes highlights ancient origins for complex intercellular communication.</title>
        <authorList>
            <person name="Heidel A.J."/>
            <person name="Lawal H.M."/>
            <person name="Felder M."/>
            <person name="Schilde C."/>
            <person name="Helps N.R."/>
            <person name="Tunggal B."/>
            <person name="Rivero F."/>
            <person name="John U."/>
            <person name="Schleicher M."/>
            <person name="Eichinger L."/>
            <person name="Platzer M."/>
            <person name="Noegel A.A."/>
            <person name="Schaap P."/>
            <person name="Gloeckner G."/>
        </authorList>
    </citation>
    <scope>NUCLEOTIDE SEQUENCE [LARGE SCALE GENOMIC DNA]</scope>
    <source>
        <strain evidence="3">SH3</strain>
    </source>
</reference>
<dbReference type="Proteomes" id="UP000007797">
    <property type="component" value="Unassembled WGS sequence"/>
</dbReference>
<dbReference type="GeneID" id="14876021"/>
<feature type="region of interest" description="Disordered" evidence="1">
    <location>
        <begin position="307"/>
        <end position="327"/>
    </location>
</feature>
<organism evidence="2 3">
    <name type="scientific">Cavenderia fasciculata</name>
    <name type="common">Slime mold</name>
    <name type="synonym">Dictyostelium fasciculatum</name>
    <dbReference type="NCBI Taxonomy" id="261658"/>
    <lineage>
        <taxon>Eukaryota</taxon>
        <taxon>Amoebozoa</taxon>
        <taxon>Evosea</taxon>
        <taxon>Eumycetozoa</taxon>
        <taxon>Dictyostelia</taxon>
        <taxon>Acytosteliales</taxon>
        <taxon>Cavenderiaceae</taxon>
        <taxon>Cavenderia</taxon>
    </lineage>
</organism>
<evidence type="ECO:0000313" key="2">
    <source>
        <dbReference type="EMBL" id="EGG24259.1"/>
    </source>
</evidence>
<dbReference type="RefSeq" id="XP_004362110.1">
    <property type="nucleotide sequence ID" value="XM_004362053.1"/>
</dbReference>